<dbReference type="AlphaFoldDB" id="A0A3S3SH26"/>
<dbReference type="Gene3D" id="3.40.50.720">
    <property type="entry name" value="NAD(P)-binding Rossmann-like Domain"/>
    <property type="match status" value="1"/>
</dbReference>
<dbReference type="PRINTS" id="PR00081">
    <property type="entry name" value="GDHRDH"/>
</dbReference>
<dbReference type="RefSeq" id="WP_127741551.1">
    <property type="nucleotide sequence ID" value="NZ_JBBJSR010000001.1"/>
</dbReference>
<name>A0A3S3SH26_9BACI</name>
<evidence type="ECO:0000313" key="4">
    <source>
        <dbReference type="Proteomes" id="UP000288024"/>
    </source>
</evidence>
<dbReference type="PANTHER" id="PTHR24321:SF8">
    <property type="entry name" value="ESTRADIOL 17-BETA-DEHYDROGENASE 8-RELATED"/>
    <property type="match status" value="1"/>
</dbReference>
<reference evidence="3 4" key="1">
    <citation type="submission" date="2019-01" db="EMBL/GenBank/DDBJ databases">
        <title>Bacillus sp. M5HDSG1-1, whole genome shotgun sequence.</title>
        <authorList>
            <person name="Tuo L."/>
        </authorList>
    </citation>
    <scope>NUCLEOTIDE SEQUENCE [LARGE SCALE GENOMIC DNA]</scope>
    <source>
        <strain evidence="3 4">M5HDSG1-1</strain>
    </source>
</reference>
<dbReference type="Pfam" id="PF13561">
    <property type="entry name" value="adh_short_C2"/>
    <property type="match status" value="1"/>
</dbReference>
<dbReference type="EMBL" id="RZTZ01000015">
    <property type="protein sequence ID" value="RVT57785.1"/>
    <property type="molecule type" value="Genomic_DNA"/>
</dbReference>
<evidence type="ECO:0000256" key="2">
    <source>
        <dbReference type="ARBA" id="ARBA00023002"/>
    </source>
</evidence>
<dbReference type="PROSITE" id="PS00061">
    <property type="entry name" value="ADH_SHORT"/>
    <property type="match status" value="1"/>
</dbReference>
<dbReference type="SUPFAM" id="SSF51735">
    <property type="entry name" value="NAD(P)-binding Rossmann-fold domains"/>
    <property type="match status" value="1"/>
</dbReference>
<protein>
    <submittedName>
        <fullName evidence="3">Glucose 1-dehydrogenase</fullName>
        <ecNumber evidence="3">1.1.1.47</ecNumber>
    </submittedName>
</protein>
<keyword evidence="4" id="KW-1185">Reference proteome</keyword>
<comment type="similarity">
    <text evidence="1">Belongs to the short-chain dehydrogenases/reductases (SDR) family.</text>
</comment>
<dbReference type="GO" id="GO:0047936">
    <property type="term" value="F:glucose 1-dehydrogenase [NAD(P)+] activity"/>
    <property type="evidence" value="ECO:0007669"/>
    <property type="project" value="UniProtKB-EC"/>
</dbReference>
<evidence type="ECO:0000313" key="3">
    <source>
        <dbReference type="EMBL" id="RVT57785.1"/>
    </source>
</evidence>
<dbReference type="InterPro" id="IPR036291">
    <property type="entry name" value="NAD(P)-bd_dom_sf"/>
</dbReference>
<dbReference type="GO" id="GO:0008206">
    <property type="term" value="P:bile acid metabolic process"/>
    <property type="evidence" value="ECO:0007669"/>
    <property type="project" value="UniProtKB-ARBA"/>
</dbReference>
<dbReference type="PANTHER" id="PTHR24321">
    <property type="entry name" value="DEHYDROGENASES, SHORT CHAIN"/>
    <property type="match status" value="1"/>
</dbReference>
<dbReference type="EC" id="1.1.1.47" evidence="3"/>
<gene>
    <name evidence="3" type="ORF">EM808_23855</name>
</gene>
<dbReference type="NCBIfam" id="NF005559">
    <property type="entry name" value="PRK07231.1"/>
    <property type="match status" value="1"/>
</dbReference>
<dbReference type="InterPro" id="IPR002347">
    <property type="entry name" value="SDR_fam"/>
</dbReference>
<comment type="caution">
    <text evidence="3">The sequence shown here is derived from an EMBL/GenBank/DDBJ whole genome shotgun (WGS) entry which is preliminary data.</text>
</comment>
<dbReference type="InterPro" id="IPR020904">
    <property type="entry name" value="Sc_DH/Rdtase_CS"/>
</dbReference>
<organism evidence="3 4">
    <name type="scientific">Niallia taxi</name>
    <dbReference type="NCBI Taxonomy" id="2499688"/>
    <lineage>
        <taxon>Bacteria</taxon>
        <taxon>Bacillati</taxon>
        <taxon>Bacillota</taxon>
        <taxon>Bacilli</taxon>
        <taxon>Bacillales</taxon>
        <taxon>Bacillaceae</taxon>
        <taxon>Niallia</taxon>
    </lineage>
</organism>
<sequence length="249" mass="27598">MKFLNQVVIVTGASNGIGRSIAEHYLKEGAKVVFADIDEAASMEIINASNYSENAAFIKTDVRQEQDIIQLMEKTQQQFGEIDILINNAGKALFKSIYELTLDEWEDVLHTNLRSVFLCSREAAKIMKQNENGGSIVNMSSTRAYMSEPNTESYSASKGGIMAITHALANSLANDQIAVNSIAPGWIETKHYEDLRAIDHEQHLSKRVGKPADIARACLFLTNRDNNFITGTNLTVDGGMTVKMIYEED</sequence>
<proteinExistence type="inferred from homology"/>
<evidence type="ECO:0000256" key="1">
    <source>
        <dbReference type="ARBA" id="ARBA00006484"/>
    </source>
</evidence>
<dbReference type="FunFam" id="3.40.50.720:FF:000084">
    <property type="entry name" value="Short-chain dehydrogenase reductase"/>
    <property type="match status" value="1"/>
</dbReference>
<dbReference type="Proteomes" id="UP000288024">
    <property type="component" value="Unassembled WGS sequence"/>
</dbReference>
<dbReference type="PRINTS" id="PR00080">
    <property type="entry name" value="SDRFAMILY"/>
</dbReference>
<keyword evidence="2 3" id="KW-0560">Oxidoreductase</keyword>
<accession>A0A3S3SH26</accession>